<dbReference type="NCBIfam" id="NF003793">
    <property type="entry name" value="PRK05382.1"/>
    <property type="match status" value="1"/>
</dbReference>
<dbReference type="EC" id="4.2.3.5" evidence="3 11"/>
<feature type="binding site" evidence="11">
    <location>
        <begin position="125"/>
        <end position="127"/>
    </location>
    <ligand>
        <name>FMN</name>
        <dbReference type="ChEBI" id="CHEBI:58210"/>
    </ligand>
</feature>
<dbReference type="NCBIfam" id="TIGR00033">
    <property type="entry name" value="aroC"/>
    <property type="match status" value="1"/>
</dbReference>
<evidence type="ECO:0000256" key="6">
    <source>
        <dbReference type="ARBA" id="ARBA00022643"/>
    </source>
</evidence>
<keyword evidence="7 11" id="KW-0274">FAD</keyword>
<dbReference type="HAMAP" id="MF_00300">
    <property type="entry name" value="Chorismate_synth"/>
    <property type="match status" value="1"/>
</dbReference>
<dbReference type="GO" id="GO:0009073">
    <property type="term" value="P:aromatic amino acid family biosynthetic process"/>
    <property type="evidence" value="ECO:0007669"/>
    <property type="project" value="UniProtKB-KW"/>
</dbReference>
<dbReference type="GO" id="GO:0009423">
    <property type="term" value="P:chorismate biosynthetic process"/>
    <property type="evidence" value="ECO:0007669"/>
    <property type="project" value="UniProtKB-UniRule"/>
</dbReference>
<evidence type="ECO:0000256" key="5">
    <source>
        <dbReference type="ARBA" id="ARBA00022630"/>
    </source>
</evidence>
<comment type="caution">
    <text evidence="11">Lacks conserved residue(s) required for the propagation of feature annotation.</text>
</comment>
<comment type="catalytic activity">
    <reaction evidence="11">
        <text>5-O-(1-carboxyvinyl)-3-phosphoshikimate = chorismate + phosphate</text>
        <dbReference type="Rhea" id="RHEA:21020"/>
        <dbReference type="ChEBI" id="CHEBI:29748"/>
        <dbReference type="ChEBI" id="CHEBI:43474"/>
        <dbReference type="ChEBI" id="CHEBI:57701"/>
        <dbReference type="EC" id="4.2.3.5"/>
    </reaction>
</comment>
<evidence type="ECO:0000256" key="9">
    <source>
        <dbReference type="ARBA" id="ARBA00023141"/>
    </source>
</evidence>
<proteinExistence type="inferred from homology"/>
<dbReference type="PATRIC" id="fig|626937.4.peg.2134"/>
<reference evidence="12 13" key="1">
    <citation type="submission" date="2016-02" db="EMBL/GenBank/DDBJ databases">
        <authorList>
            <person name="Wen L."/>
            <person name="He K."/>
            <person name="Yang H."/>
        </authorList>
    </citation>
    <scope>NUCLEOTIDE SEQUENCE [LARGE SCALE GENOMIC DNA]</scope>
    <source>
        <strain evidence="12 13">DSM 22607</strain>
    </source>
</reference>
<dbReference type="GO" id="GO:0008652">
    <property type="term" value="P:amino acid biosynthetic process"/>
    <property type="evidence" value="ECO:0007669"/>
    <property type="project" value="UniProtKB-KW"/>
</dbReference>
<comment type="function">
    <text evidence="11">Catalyzes the anti-1,4-elimination of the C-3 phosphate and the C-6 proR hydrogen from 5-enolpyruvylshikimate-3-phosphate (EPSP) to yield chorismate, which is the branch point compound that serves as the starting substrate for the three terminal pathways of aromatic amino acid biosynthesis. This reaction introduces a second double bond into the aromatic ring system.</text>
</comment>
<comment type="caution">
    <text evidence="12">The sequence shown here is derived from an EMBL/GenBank/DDBJ whole genome shotgun (WGS) entry which is preliminary data.</text>
</comment>
<keyword evidence="13" id="KW-1185">Reference proteome</keyword>
<comment type="subunit">
    <text evidence="11">Homotetramer.</text>
</comment>
<dbReference type="InterPro" id="IPR000453">
    <property type="entry name" value="Chorismate_synth"/>
</dbReference>
<feature type="binding site" evidence="11">
    <location>
        <position position="47"/>
    </location>
    <ligand>
        <name>NADP(+)</name>
        <dbReference type="ChEBI" id="CHEBI:58349"/>
    </ligand>
</feature>
<comment type="pathway">
    <text evidence="1 11">Metabolic intermediate biosynthesis; chorismate biosynthesis; chorismate from D-erythrose 4-phosphate and phosphoenolpyruvate: step 7/7.</text>
</comment>
<protein>
    <recommendedName>
        <fullName evidence="3 11">Chorismate synthase</fullName>
        <shortName evidence="11">CS</shortName>
        <ecNumber evidence="3 11">4.2.3.5</ecNumber>
    </recommendedName>
    <alternativeName>
        <fullName evidence="11">5-enolpyruvylshikimate-3-phosphate phospholyase</fullName>
    </alternativeName>
</protein>
<dbReference type="PANTHER" id="PTHR21085:SF0">
    <property type="entry name" value="CHORISMATE SYNTHASE"/>
    <property type="match status" value="1"/>
</dbReference>
<dbReference type="GO" id="GO:0005829">
    <property type="term" value="C:cytosol"/>
    <property type="evidence" value="ECO:0007669"/>
    <property type="project" value="TreeGrafter"/>
</dbReference>
<feature type="binding site" evidence="11">
    <location>
        <position position="327"/>
    </location>
    <ligand>
        <name>FMN</name>
        <dbReference type="ChEBI" id="CHEBI:58210"/>
    </ligand>
</feature>
<dbReference type="GO" id="GO:0010181">
    <property type="term" value="F:FMN binding"/>
    <property type="evidence" value="ECO:0007669"/>
    <property type="project" value="TreeGrafter"/>
</dbReference>
<feature type="binding site" evidence="11">
    <location>
        <position position="285"/>
    </location>
    <ligand>
        <name>FMN</name>
        <dbReference type="ChEBI" id="CHEBI:58210"/>
    </ligand>
</feature>
<dbReference type="Gene3D" id="3.60.150.10">
    <property type="entry name" value="Chorismate synthase AroC"/>
    <property type="match status" value="1"/>
</dbReference>
<keyword evidence="6 11" id="KW-0288">FMN</keyword>
<gene>
    <name evidence="11" type="primary">aroC</name>
    <name evidence="12" type="ORF">HMPREF3293_02165</name>
</gene>
<evidence type="ECO:0000256" key="11">
    <source>
        <dbReference type="HAMAP-Rule" id="MF_00300"/>
    </source>
</evidence>
<comment type="cofactor">
    <cofactor evidence="11">
        <name>FMNH2</name>
        <dbReference type="ChEBI" id="CHEBI:57618"/>
    </cofactor>
    <text evidence="11">Reduced FMN (FMNH(2)).</text>
</comment>
<keyword evidence="4 11" id="KW-0028">Amino-acid biosynthesis</keyword>
<evidence type="ECO:0000256" key="8">
    <source>
        <dbReference type="ARBA" id="ARBA00022857"/>
    </source>
</evidence>
<sequence length="358" mass="38801">MSATFGNCLKVTIFGESHSTAIGIIVDGLPAGMEIDEGKIAQAMKRRAPNASVASTKRKEPDVPEVLSGYFKGKATGTPLAAVIRNKDMRSQDYERTMEFMRPGHADYTGFIKYHGANDYRGGGHFSGRLTAPLVFAGSIARQLLERENIHVAARIQSIADIIDEGPYPFERISNAESKAFAAVDPEITARMQDRIREAHREGDSVGGTIECAINGFPAGLGNPFFDSVESRLSHIMFSIPAIKGIEFGKGFELTRMRGSEANDIPILKDGRVLFQTNHNGGIGGGITNGMPVIFRVAVRPTPSIAKEQKTVNIETMQEASLRIHGRHDSCIVPRAVEVVKCAAALVAADLWLEVHNG</sequence>
<dbReference type="GO" id="GO:0004107">
    <property type="term" value="F:chorismate synthase activity"/>
    <property type="evidence" value="ECO:0007669"/>
    <property type="project" value="UniProtKB-UniRule"/>
</dbReference>
<dbReference type="PANTHER" id="PTHR21085">
    <property type="entry name" value="CHORISMATE SYNTHASE"/>
    <property type="match status" value="1"/>
</dbReference>
<dbReference type="PROSITE" id="PS00788">
    <property type="entry name" value="CHORISMATE_SYNTHASE_2"/>
    <property type="match status" value="1"/>
</dbReference>
<evidence type="ECO:0000256" key="1">
    <source>
        <dbReference type="ARBA" id="ARBA00005044"/>
    </source>
</evidence>
<dbReference type="RefSeq" id="WP_066518491.1">
    <property type="nucleotide sequence ID" value="NZ_CABMOF010000001.1"/>
</dbReference>
<keyword evidence="8 11" id="KW-0521">NADP</keyword>
<organism evidence="12 13">
    <name type="scientific">Christensenella minuta</name>
    <dbReference type="NCBI Taxonomy" id="626937"/>
    <lineage>
        <taxon>Bacteria</taxon>
        <taxon>Bacillati</taxon>
        <taxon>Bacillota</taxon>
        <taxon>Clostridia</taxon>
        <taxon>Christensenellales</taxon>
        <taxon>Christensenellaceae</taxon>
        <taxon>Christensenella</taxon>
    </lineage>
</organism>
<keyword evidence="9 11" id="KW-0057">Aromatic amino acid biosynthesis</keyword>
<name>A0A136Q2R3_9FIRM</name>
<evidence type="ECO:0000256" key="4">
    <source>
        <dbReference type="ARBA" id="ARBA00022605"/>
    </source>
</evidence>
<evidence type="ECO:0000256" key="3">
    <source>
        <dbReference type="ARBA" id="ARBA00013036"/>
    </source>
</evidence>
<dbReference type="InterPro" id="IPR020541">
    <property type="entry name" value="Chorismate_synthase_CS"/>
</dbReference>
<evidence type="ECO:0000256" key="2">
    <source>
        <dbReference type="ARBA" id="ARBA00008014"/>
    </source>
</evidence>
<keyword evidence="10 11" id="KW-0456">Lyase</keyword>
<dbReference type="InterPro" id="IPR035904">
    <property type="entry name" value="Chorismate_synth_AroC_sf"/>
</dbReference>
<accession>A0A136Q2R3</accession>
<dbReference type="STRING" id="626937.HMPREF3293_02165"/>
<evidence type="ECO:0000313" key="13">
    <source>
        <dbReference type="Proteomes" id="UP000070366"/>
    </source>
</evidence>
<evidence type="ECO:0000256" key="7">
    <source>
        <dbReference type="ARBA" id="ARBA00022827"/>
    </source>
</evidence>
<dbReference type="OrthoDB" id="9771806at2"/>
<dbReference type="SUPFAM" id="SSF103263">
    <property type="entry name" value="Chorismate synthase, AroC"/>
    <property type="match status" value="1"/>
</dbReference>
<evidence type="ECO:0000256" key="10">
    <source>
        <dbReference type="ARBA" id="ARBA00023239"/>
    </source>
</evidence>
<dbReference type="Proteomes" id="UP000070366">
    <property type="component" value="Unassembled WGS sequence"/>
</dbReference>
<dbReference type="Pfam" id="PF01264">
    <property type="entry name" value="Chorismate_synt"/>
    <property type="match status" value="1"/>
</dbReference>
<dbReference type="PIRSF" id="PIRSF001456">
    <property type="entry name" value="Chorismate_synth"/>
    <property type="match status" value="1"/>
</dbReference>
<keyword evidence="5 11" id="KW-0285">Flavoprotein</keyword>
<comment type="similarity">
    <text evidence="2 11">Belongs to the chorismate synthase family.</text>
</comment>
<dbReference type="EMBL" id="LSZW01000063">
    <property type="protein sequence ID" value="KXK64917.1"/>
    <property type="molecule type" value="Genomic_DNA"/>
</dbReference>
<dbReference type="CDD" id="cd07304">
    <property type="entry name" value="Chorismate_synthase"/>
    <property type="match status" value="1"/>
</dbReference>
<evidence type="ECO:0000313" key="12">
    <source>
        <dbReference type="EMBL" id="KXK64917.1"/>
    </source>
</evidence>
<dbReference type="AlphaFoldDB" id="A0A136Q2R3"/>
<dbReference type="KEGG" id="cmiu:B1H56_04475"/>
<dbReference type="UniPathway" id="UPA00053">
    <property type="reaction ID" value="UER00090"/>
</dbReference>